<evidence type="ECO:0000256" key="1">
    <source>
        <dbReference type="SAM" id="MobiDB-lite"/>
    </source>
</evidence>
<dbReference type="Proteomes" id="UP000215914">
    <property type="component" value="Unassembled WGS sequence"/>
</dbReference>
<gene>
    <name evidence="4" type="ORF">HanXRQr2_MTg0834621</name>
</gene>
<reference evidence="4" key="2">
    <citation type="submission" date="2020-06" db="EMBL/GenBank/DDBJ databases">
        <title>Helianthus annuus Genome sequencing and assembly Release 2.</title>
        <authorList>
            <person name="Gouzy J."/>
            <person name="Langlade N."/>
            <person name="Munos S."/>
        </authorList>
    </citation>
    <scope>NUCLEOTIDE SEQUENCE</scope>
    <source>
        <tissue evidence="4">Leaves</tissue>
    </source>
</reference>
<evidence type="ECO:0000313" key="5">
    <source>
        <dbReference type="Proteomes" id="UP000215914"/>
    </source>
</evidence>
<comment type="caution">
    <text evidence="4">The sequence shown here is derived from an EMBL/GenBank/DDBJ whole genome shotgun (WGS) entry which is preliminary data.</text>
</comment>
<dbReference type="Pfam" id="PF26057">
    <property type="entry name" value="DUF8018"/>
    <property type="match status" value="1"/>
</dbReference>
<feature type="domain" description="DUF8018" evidence="3">
    <location>
        <begin position="192"/>
        <end position="293"/>
    </location>
</feature>
<protein>
    <recommendedName>
        <fullName evidence="3">DUF8018 domain-containing protein</fullName>
    </recommendedName>
</protein>
<proteinExistence type="predicted"/>
<keyword evidence="2" id="KW-1133">Transmembrane helix</keyword>
<reference evidence="4" key="1">
    <citation type="journal article" date="2017" name="Nature">
        <title>The sunflower genome provides insights into oil metabolism, flowering and Asterid evolution.</title>
        <authorList>
            <person name="Badouin H."/>
            <person name="Gouzy J."/>
            <person name="Grassa C.J."/>
            <person name="Murat F."/>
            <person name="Staton S.E."/>
            <person name="Cottret L."/>
            <person name="Lelandais-Briere C."/>
            <person name="Owens G.L."/>
            <person name="Carrere S."/>
            <person name="Mayjonade B."/>
            <person name="Legrand L."/>
            <person name="Gill N."/>
            <person name="Kane N.C."/>
            <person name="Bowers J.E."/>
            <person name="Hubner S."/>
            <person name="Bellec A."/>
            <person name="Berard A."/>
            <person name="Berges H."/>
            <person name="Blanchet N."/>
            <person name="Boniface M.C."/>
            <person name="Brunel D."/>
            <person name="Catrice O."/>
            <person name="Chaidir N."/>
            <person name="Claudel C."/>
            <person name="Donnadieu C."/>
            <person name="Faraut T."/>
            <person name="Fievet G."/>
            <person name="Helmstetter N."/>
            <person name="King M."/>
            <person name="Knapp S.J."/>
            <person name="Lai Z."/>
            <person name="Le Paslier M.C."/>
            <person name="Lippi Y."/>
            <person name="Lorenzon L."/>
            <person name="Mandel J.R."/>
            <person name="Marage G."/>
            <person name="Marchand G."/>
            <person name="Marquand E."/>
            <person name="Bret-Mestries E."/>
            <person name="Morien E."/>
            <person name="Nambeesan S."/>
            <person name="Nguyen T."/>
            <person name="Pegot-Espagnet P."/>
            <person name="Pouilly N."/>
            <person name="Raftis F."/>
            <person name="Sallet E."/>
            <person name="Schiex T."/>
            <person name="Thomas J."/>
            <person name="Vandecasteele C."/>
            <person name="Vares D."/>
            <person name="Vear F."/>
            <person name="Vautrin S."/>
            <person name="Crespi M."/>
            <person name="Mangin B."/>
            <person name="Burke J.M."/>
            <person name="Salse J."/>
            <person name="Munos S."/>
            <person name="Vincourt P."/>
            <person name="Rieseberg L.H."/>
            <person name="Langlade N.B."/>
        </authorList>
    </citation>
    <scope>NUCLEOTIDE SEQUENCE</scope>
    <source>
        <tissue evidence="4">Leaves</tissue>
    </source>
</reference>
<accession>A0A9K3GSX5</accession>
<feature type="transmembrane region" description="Helical" evidence="2">
    <location>
        <begin position="69"/>
        <end position="93"/>
    </location>
</feature>
<feature type="transmembrane region" description="Helical" evidence="2">
    <location>
        <begin position="114"/>
        <end position="138"/>
    </location>
</feature>
<keyword evidence="2" id="KW-0812">Transmembrane</keyword>
<dbReference type="AlphaFoldDB" id="A0A9K3GSX5"/>
<organism evidence="4 5">
    <name type="scientific">Helianthus annuus</name>
    <name type="common">Common sunflower</name>
    <dbReference type="NCBI Taxonomy" id="4232"/>
    <lineage>
        <taxon>Eukaryota</taxon>
        <taxon>Viridiplantae</taxon>
        <taxon>Streptophyta</taxon>
        <taxon>Embryophyta</taxon>
        <taxon>Tracheophyta</taxon>
        <taxon>Spermatophyta</taxon>
        <taxon>Magnoliopsida</taxon>
        <taxon>eudicotyledons</taxon>
        <taxon>Gunneridae</taxon>
        <taxon>Pentapetalae</taxon>
        <taxon>asterids</taxon>
        <taxon>campanulids</taxon>
        <taxon>Asterales</taxon>
        <taxon>Asteraceae</taxon>
        <taxon>Asteroideae</taxon>
        <taxon>Heliantheae alliance</taxon>
        <taxon>Heliantheae</taxon>
        <taxon>Helianthus</taxon>
    </lineage>
</organism>
<geneLocation type="mitochondrion" evidence="4"/>
<feature type="compositionally biased region" description="Polar residues" evidence="1">
    <location>
        <begin position="170"/>
        <end position="180"/>
    </location>
</feature>
<name>A0A9K3GSX5_HELAN</name>
<dbReference type="PANTHER" id="PTHR35289:SF1">
    <property type="entry name" value="ATP SYNTHASE 9 MITOCHONDRIAL-RELATED"/>
    <property type="match status" value="1"/>
</dbReference>
<evidence type="ECO:0000256" key="2">
    <source>
        <dbReference type="SAM" id="Phobius"/>
    </source>
</evidence>
<evidence type="ECO:0000259" key="3">
    <source>
        <dbReference type="Pfam" id="PF26057"/>
    </source>
</evidence>
<dbReference type="PANTHER" id="PTHR35289">
    <property type="entry name" value="TRANSMEMBRANE PROTEIN"/>
    <property type="match status" value="1"/>
</dbReference>
<keyword evidence="4" id="KW-0496">Mitochondrion</keyword>
<keyword evidence="2" id="KW-0472">Membrane</keyword>
<sequence length="309" mass="34047">MPNNSHVFLGRTKPTISGKSFLIFRARSGTTRKNLIFMKEYIFFIKHTPVMRVVKDYYVTIERTVTDNAIILLLLFLLFLAIAFPGVFISLFCKSGVVVSLGARAFAGFFVKKSFGVAVLLPVLIKMFFFLGGTSLIMEMNPSDSWGDYIKTSAEGTSSPSADAGPVPQHGNTISNSTEGPASPGRFPYEPDELIGGDSVLSIQRRLLSSKPFPSAEEIYVARTQAEDLFEVKVQIIQRMQVLDPTGDWMRQGARALDSPNSATGESPLKRLYSFLDELDRDGKSSRAFFSLSEKVALRKDNLDAGSSA</sequence>
<feature type="region of interest" description="Disordered" evidence="1">
    <location>
        <begin position="154"/>
        <end position="189"/>
    </location>
</feature>
<keyword evidence="5" id="KW-1185">Reference proteome</keyword>
<dbReference type="InterPro" id="IPR052694">
    <property type="entry name" value="Mt_uS3-like"/>
</dbReference>
<evidence type="ECO:0000313" key="4">
    <source>
        <dbReference type="EMBL" id="KAF5753129.1"/>
    </source>
</evidence>
<dbReference type="InterPro" id="IPR058331">
    <property type="entry name" value="DUF8018"/>
</dbReference>
<dbReference type="EMBL" id="MNCJ02000334">
    <property type="protein sequence ID" value="KAF5753129.1"/>
    <property type="molecule type" value="Genomic_DNA"/>
</dbReference>